<evidence type="ECO:0000313" key="8">
    <source>
        <dbReference type="Proteomes" id="UP000187209"/>
    </source>
</evidence>
<organism evidence="7 8">
    <name type="scientific">Stentor coeruleus</name>
    <dbReference type="NCBI Taxonomy" id="5963"/>
    <lineage>
        <taxon>Eukaryota</taxon>
        <taxon>Sar</taxon>
        <taxon>Alveolata</taxon>
        <taxon>Ciliophora</taxon>
        <taxon>Postciliodesmatophora</taxon>
        <taxon>Heterotrichea</taxon>
        <taxon>Heterotrichida</taxon>
        <taxon>Stentoridae</taxon>
        <taxon>Stentor</taxon>
    </lineage>
</organism>
<keyword evidence="6" id="KW-0072">Autophagy</keyword>
<gene>
    <name evidence="7" type="ORF">SteCoe_23267</name>
</gene>
<keyword evidence="3" id="KW-0472">Membrane</keyword>
<dbReference type="Proteomes" id="UP000187209">
    <property type="component" value="Unassembled WGS sequence"/>
</dbReference>
<sequence>MWKFKEDHTLDERKKEVGKIARFWPDKIPMVLEKFKNSRLDNIPKAKLLCPRTYSFFQFISCLRTKLKLDSKQALYVFANEKQLVTGDKSILELYEECKDEDGFLYLKYCEHETLGCNYNLSSE</sequence>
<dbReference type="SUPFAM" id="SSF54236">
    <property type="entry name" value="Ubiquitin-like"/>
    <property type="match status" value="1"/>
</dbReference>
<dbReference type="GO" id="GO:0016020">
    <property type="term" value="C:membrane"/>
    <property type="evidence" value="ECO:0007669"/>
    <property type="project" value="UniProtKB-SubCell"/>
</dbReference>
<evidence type="ECO:0000256" key="5">
    <source>
        <dbReference type="PIRSR" id="PIRSR604241-50"/>
    </source>
</evidence>
<dbReference type="AlphaFoldDB" id="A0A1R2BK89"/>
<comment type="caution">
    <text evidence="7">The sequence shown here is derived from an EMBL/GenBank/DDBJ whole genome shotgun (WGS) entry which is preliminary data.</text>
</comment>
<comment type="similarity">
    <text evidence="2 6">Belongs to the ATG8 family.</text>
</comment>
<accession>A0A1R2BK89</accession>
<evidence type="ECO:0000256" key="6">
    <source>
        <dbReference type="RuleBase" id="RU004384"/>
    </source>
</evidence>
<evidence type="ECO:0000256" key="3">
    <source>
        <dbReference type="ARBA" id="ARBA00023136"/>
    </source>
</evidence>
<feature type="lipid moiety-binding region" description="Phosphatidylserine amidated glycine; alternate" evidence="5">
    <location>
        <position position="116"/>
    </location>
</feature>
<proteinExistence type="inferred from homology"/>
<dbReference type="Gene3D" id="3.10.20.90">
    <property type="entry name" value="Phosphatidylinositol 3-kinase Catalytic Subunit, Chain A, domain 1"/>
    <property type="match status" value="1"/>
</dbReference>
<name>A0A1R2BK89_9CILI</name>
<evidence type="ECO:0000256" key="2">
    <source>
        <dbReference type="ARBA" id="ARBA00007293"/>
    </source>
</evidence>
<evidence type="ECO:0000313" key="7">
    <source>
        <dbReference type="EMBL" id="OMJ77192.1"/>
    </source>
</evidence>
<comment type="subcellular location">
    <subcellularLocation>
        <location evidence="1">Membrane</location>
    </subcellularLocation>
</comment>
<dbReference type="OrthoDB" id="285394at2759"/>
<reference evidence="7 8" key="1">
    <citation type="submission" date="2016-11" db="EMBL/GenBank/DDBJ databases">
        <title>The macronuclear genome of Stentor coeruleus: a giant cell with tiny introns.</title>
        <authorList>
            <person name="Slabodnick M."/>
            <person name="Ruby J.G."/>
            <person name="Reiff S.B."/>
            <person name="Swart E.C."/>
            <person name="Gosai S."/>
            <person name="Prabakaran S."/>
            <person name="Witkowska E."/>
            <person name="Larue G.E."/>
            <person name="Fisher S."/>
            <person name="Freeman R.M."/>
            <person name="Gunawardena J."/>
            <person name="Chu W."/>
            <person name="Stover N.A."/>
            <person name="Gregory B.D."/>
            <person name="Nowacki M."/>
            <person name="Derisi J."/>
            <person name="Roy S.W."/>
            <person name="Marshall W.F."/>
            <person name="Sood P."/>
        </authorList>
    </citation>
    <scope>NUCLEOTIDE SEQUENCE [LARGE SCALE GENOMIC DNA]</scope>
    <source>
        <strain evidence="7">WM001</strain>
    </source>
</reference>
<keyword evidence="8" id="KW-1185">Reference proteome</keyword>
<dbReference type="InterPro" id="IPR029071">
    <property type="entry name" value="Ubiquitin-like_domsf"/>
</dbReference>
<evidence type="ECO:0000256" key="1">
    <source>
        <dbReference type="ARBA" id="ARBA00004370"/>
    </source>
</evidence>
<dbReference type="PANTHER" id="PTHR10969">
    <property type="entry name" value="MICROTUBULE-ASSOCIATED PROTEINS 1A/1B LIGHT CHAIN 3-RELATED"/>
    <property type="match status" value="1"/>
</dbReference>
<dbReference type="GO" id="GO:0006914">
    <property type="term" value="P:autophagy"/>
    <property type="evidence" value="ECO:0007669"/>
    <property type="project" value="UniProtKB-KW"/>
</dbReference>
<dbReference type="EMBL" id="MPUH01000588">
    <property type="protein sequence ID" value="OMJ77192.1"/>
    <property type="molecule type" value="Genomic_DNA"/>
</dbReference>
<evidence type="ECO:0000256" key="4">
    <source>
        <dbReference type="ARBA" id="ARBA00023288"/>
    </source>
</evidence>
<dbReference type="Pfam" id="PF02991">
    <property type="entry name" value="ATG8"/>
    <property type="match status" value="1"/>
</dbReference>
<keyword evidence="4 5" id="KW-0449">Lipoprotein</keyword>
<dbReference type="InterPro" id="IPR004241">
    <property type="entry name" value="Atg8-like"/>
</dbReference>
<protein>
    <recommendedName>
        <fullName evidence="6">Autophagy-related protein</fullName>
    </recommendedName>
</protein>